<feature type="domain" description="Transcription regulator PadR N-terminal" evidence="1">
    <location>
        <begin position="9"/>
        <end position="83"/>
    </location>
</feature>
<evidence type="ECO:0000259" key="1">
    <source>
        <dbReference type="Pfam" id="PF03551"/>
    </source>
</evidence>
<dbReference type="PANTHER" id="PTHR33169">
    <property type="entry name" value="PADR-FAMILY TRANSCRIPTIONAL REGULATOR"/>
    <property type="match status" value="1"/>
</dbReference>
<dbReference type="AlphaFoldDB" id="A0AB36TIX0"/>
<gene>
    <name evidence="2" type="ORF">M972_112663</name>
</gene>
<sequence>MAGSTTILVLKLLEERDMYGYQMIETLAQRSDDTFNLKAGTLYPILHNLRNNGYVESYEKEESNGKIRKYYYLTSKGKKLLREKQREWITFSSAVNKILNGGLSYEPI</sequence>
<dbReference type="EMBL" id="PDBW01000001">
    <property type="protein sequence ID" value="PFH03844.1"/>
    <property type="molecule type" value="Genomic_DNA"/>
</dbReference>
<dbReference type="SUPFAM" id="SSF46785">
    <property type="entry name" value="Winged helix' DNA-binding domain"/>
    <property type="match status" value="1"/>
</dbReference>
<dbReference type="PANTHER" id="PTHR33169:SF14">
    <property type="entry name" value="TRANSCRIPTIONAL REGULATOR RV3488"/>
    <property type="match status" value="1"/>
</dbReference>
<evidence type="ECO:0000313" key="3">
    <source>
        <dbReference type="Proteomes" id="UP000223596"/>
    </source>
</evidence>
<dbReference type="Pfam" id="PF03551">
    <property type="entry name" value="PadR"/>
    <property type="match status" value="1"/>
</dbReference>
<dbReference type="Gene3D" id="1.10.10.10">
    <property type="entry name" value="Winged helix-like DNA-binding domain superfamily/Winged helix DNA-binding domain"/>
    <property type="match status" value="1"/>
</dbReference>
<comment type="caution">
    <text evidence="2">The sequence shown here is derived from an EMBL/GenBank/DDBJ whole genome shotgun (WGS) entry which is preliminary data.</text>
</comment>
<dbReference type="InterPro" id="IPR052509">
    <property type="entry name" value="Metal_resp_DNA-bind_regulator"/>
</dbReference>
<evidence type="ECO:0000313" key="2">
    <source>
        <dbReference type="EMBL" id="PFH03844.1"/>
    </source>
</evidence>
<reference evidence="2 3" key="1">
    <citation type="submission" date="2017-09" db="EMBL/GenBank/DDBJ databases">
        <title>Evaluation of Pacific Biosciences Sequencing Technology to Finishing C. thermocellum Genome Sequences.</title>
        <authorList>
            <person name="Brown S."/>
        </authorList>
    </citation>
    <scope>NUCLEOTIDE SEQUENCE [LARGE SCALE GENOMIC DNA]</scope>
    <source>
        <strain evidence="2 3">AD2</strain>
    </source>
</reference>
<organism evidence="2 3">
    <name type="scientific">Acetivibrio thermocellus AD2</name>
    <dbReference type="NCBI Taxonomy" id="1138384"/>
    <lineage>
        <taxon>Bacteria</taxon>
        <taxon>Bacillati</taxon>
        <taxon>Bacillota</taxon>
        <taxon>Clostridia</taxon>
        <taxon>Eubacteriales</taxon>
        <taxon>Oscillospiraceae</taxon>
        <taxon>Acetivibrio</taxon>
    </lineage>
</organism>
<accession>A0AB36TIX0</accession>
<dbReference type="InterPro" id="IPR036388">
    <property type="entry name" value="WH-like_DNA-bd_sf"/>
</dbReference>
<dbReference type="InterPro" id="IPR036390">
    <property type="entry name" value="WH_DNA-bd_sf"/>
</dbReference>
<protein>
    <submittedName>
        <fullName evidence="2">PadR family transcriptional regulator PadR</fullName>
    </submittedName>
</protein>
<dbReference type="InterPro" id="IPR005149">
    <property type="entry name" value="Tscrpt_reg_PadR_N"/>
</dbReference>
<proteinExistence type="predicted"/>
<dbReference type="Proteomes" id="UP000223596">
    <property type="component" value="Unassembled WGS sequence"/>
</dbReference>
<name>A0AB36TIX0_ACETH</name>